<feature type="domain" description="PASTA" evidence="14">
    <location>
        <begin position="650"/>
        <end position="714"/>
    </location>
</feature>
<dbReference type="InterPro" id="IPR012338">
    <property type="entry name" value="Beta-lactam/transpept-like"/>
</dbReference>
<evidence type="ECO:0000256" key="13">
    <source>
        <dbReference type="ARBA" id="ARBA00049902"/>
    </source>
</evidence>
<dbReference type="GO" id="GO:0006508">
    <property type="term" value="P:proteolysis"/>
    <property type="evidence" value="ECO:0007669"/>
    <property type="project" value="UniProtKB-KW"/>
</dbReference>
<evidence type="ECO:0000259" key="14">
    <source>
        <dbReference type="PROSITE" id="PS51178"/>
    </source>
</evidence>
<dbReference type="PANTHER" id="PTHR32282">
    <property type="entry name" value="BINDING PROTEIN TRANSPEPTIDASE, PUTATIVE-RELATED"/>
    <property type="match status" value="1"/>
</dbReference>
<comment type="catalytic activity">
    <reaction evidence="13">
        <text>[GlcNAc-(1-&gt;4)-Mur2Ac(oyl-L-Ala-gamma-D-Glu-L-Lys-D-Ala-D-Ala)](n)-di-trans,octa-cis-undecaprenyl diphosphate + beta-D-GlcNAc-(1-&gt;4)-Mur2Ac(oyl-L-Ala-gamma-D-Glu-L-Lys-D-Ala-D-Ala)-di-trans,octa-cis-undecaprenyl diphosphate = [GlcNAc-(1-&gt;4)-Mur2Ac(oyl-L-Ala-gamma-D-Glu-L-Lys-D-Ala-D-Ala)](n+1)-di-trans,octa-cis-undecaprenyl diphosphate + di-trans,octa-cis-undecaprenyl diphosphate + H(+)</text>
        <dbReference type="Rhea" id="RHEA:23708"/>
        <dbReference type="Rhea" id="RHEA-COMP:9602"/>
        <dbReference type="Rhea" id="RHEA-COMP:9603"/>
        <dbReference type="ChEBI" id="CHEBI:15378"/>
        <dbReference type="ChEBI" id="CHEBI:58405"/>
        <dbReference type="ChEBI" id="CHEBI:60033"/>
        <dbReference type="ChEBI" id="CHEBI:78435"/>
        <dbReference type="EC" id="2.4.99.28"/>
    </reaction>
</comment>
<keyword evidence="8" id="KW-0133">Cell shape</keyword>
<dbReference type="FunFam" id="1.10.3810.10:FF:000001">
    <property type="entry name" value="Penicillin-binding protein 1A"/>
    <property type="match status" value="1"/>
</dbReference>
<keyword evidence="6" id="KW-0808">Transferase</keyword>
<dbReference type="Proteomes" id="UP000272400">
    <property type="component" value="Unassembled WGS sequence"/>
</dbReference>
<dbReference type="InterPro" id="IPR036950">
    <property type="entry name" value="PBP_transglycosylase"/>
</dbReference>
<dbReference type="InterPro" id="IPR023346">
    <property type="entry name" value="Lysozyme-like_dom_sf"/>
</dbReference>
<dbReference type="SUPFAM" id="SSF53955">
    <property type="entry name" value="Lysozyme-like"/>
    <property type="match status" value="1"/>
</dbReference>
<evidence type="ECO:0000256" key="1">
    <source>
        <dbReference type="ARBA" id="ARBA00007090"/>
    </source>
</evidence>
<dbReference type="SUPFAM" id="SSF56601">
    <property type="entry name" value="beta-lactamase/transpeptidase-like"/>
    <property type="match status" value="1"/>
</dbReference>
<evidence type="ECO:0000313" key="16">
    <source>
        <dbReference type="Proteomes" id="UP000272400"/>
    </source>
</evidence>
<name>A0A3N1DBK9_9ACTN</name>
<reference evidence="15 16" key="1">
    <citation type="submission" date="2018-11" db="EMBL/GenBank/DDBJ databases">
        <title>Sequencing the genomes of 1000 actinobacteria strains.</title>
        <authorList>
            <person name="Klenk H.-P."/>
        </authorList>
    </citation>
    <scope>NUCLEOTIDE SEQUENCE [LARGE SCALE GENOMIC DNA]</scope>
    <source>
        <strain evidence="15 16">DSM 44254</strain>
    </source>
</reference>
<keyword evidence="11" id="KW-0961">Cell wall biogenesis/degradation</keyword>
<keyword evidence="4" id="KW-0645">Protease</keyword>
<protein>
    <submittedName>
        <fullName evidence="15">Membrane peptidoglycan carboxypeptidase</fullName>
    </submittedName>
</protein>
<comment type="similarity">
    <text evidence="2">In the N-terminal section; belongs to the glycosyltransferase 51 family.</text>
</comment>
<evidence type="ECO:0000256" key="10">
    <source>
        <dbReference type="ARBA" id="ARBA00023268"/>
    </source>
</evidence>
<dbReference type="GO" id="GO:0008658">
    <property type="term" value="F:penicillin binding"/>
    <property type="evidence" value="ECO:0007669"/>
    <property type="project" value="InterPro"/>
</dbReference>
<dbReference type="GO" id="GO:0009252">
    <property type="term" value="P:peptidoglycan biosynthetic process"/>
    <property type="evidence" value="ECO:0007669"/>
    <property type="project" value="UniProtKB-KW"/>
</dbReference>
<dbReference type="SMART" id="SM00740">
    <property type="entry name" value="PASTA"/>
    <property type="match status" value="1"/>
</dbReference>
<dbReference type="CDD" id="cd06577">
    <property type="entry name" value="PASTA_pknB"/>
    <property type="match status" value="1"/>
</dbReference>
<evidence type="ECO:0000256" key="12">
    <source>
        <dbReference type="ARBA" id="ARBA00034000"/>
    </source>
</evidence>
<proteinExistence type="inferred from homology"/>
<evidence type="ECO:0000256" key="6">
    <source>
        <dbReference type="ARBA" id="ARBA00022679"/>
    </source>
</evidence>
<dbReference type="InterPro" id="IPR050396">
    <property type="entry name" value="Glycosyltr_51/Transpeptidase"/>
</dbReference>
<keyword evidence="9" id="KW-0573">Peptidoglycan synthesis</keyword>
<keyword evidence="7" id="KW-0378">Hydrolase</keyword>
<keyword evidence="3 15" id="KW-0121">Carboxypeptidase</keyword>
<accession>A0A3N1DBK9</accession>
<evidence type="ECO:0000256" key="7">
    <source>
        <dbReference type="ARBA" id="ARBA00022801"/>
    </source>
</evidence>
<comment type="catalytic activity">
    <reaction evidence="12">
        <text>Preferential cleavage: (Ac)2-L-Lys-D-Ala-|-D-Ala. Also transpeptidation of peptidyl-alanyl moieties that are N-acyl substituents of D-alanine.</text>
        <dbReference type="EC" id="3.4.16.4"/>
    </reaction>
</comment>
<evidence type="ECO:0000256" key="2">
    <source>
        <dbReference type="ARBA" id="ARBA00007739"/>
    </source>
</evidence>
<dbReference type="EMBL" id="RJKE01000001">
    <property type="protein sequence ID" value="ROO90907.1"/>
    <property type="molecule type" value="Genomic_DNA"/>
</dbReference>
<sequence length="718" mass="76792">MLRRLVAASATAGGLVALLLVPAVGAAGLGVRKAADDFKNMNVERITRFPSEKSVVYAADGTPIATFFDEFRDPVRLDQVAPVMRQAMIAIEDSRFYEHGALDAKAVLRAVTRNAEAGETREGGSTLTQQYAKNLLLSNARTKRDRQRVTATTFMRKVRELRYALQLEQTMSKDSILEGYLNIAYFGAGAYGVQAAAQRYFSKPASKLTLPEAALLAGITKNPFAFDPLLHPKAAKERRDIVLARMAELNVIGAAEQRRETARNVHLSPKQPKGGCSTSQVPFYCMYVRAEMIRVLSKGRPERLKEAADRLQRGGFTIRTSFDTGIQEAVQHAVDTRTSASSDRVAAQAMVEVGTGRLKALVTSKEFGTAKPKTTLSLAADAAHGGGIGVSAGSTFKIFTLLAALDAGLPVRTSFPSPGGMTIGGFTTCKGRELPAWHVGNSHESQSGRFTMRTGTWGSVNTYFAQLQKAVGLCKAVKMAERFGMARGDGSPLQEVPPQVLGSNEVDMVHLSAAYAGIANHGVYCPPVSIVEATGPGGRPVRLDTPERQCRKAVSPWVADTTYDIMRGVLGPRGTAKGIDKPSKDAAGKTGTCENFSCAVFAGISRDLASSVAYWDYRGGFRYPVSGVYGAGIPAEIWSASISAAHRAYRPSVHLPDTRGMSLGSALTTLDRAGFRTTVSLGPVTSHLPKGTVAFTSPSTQITRGGTVTVFLSNGRAR</sequence>
<evidence type="ECO:0000256" key="9">
    <source>
        <dbReference type="ARBA" id="ARBA00022984"/>
    </source>
</evidence>
<comment type="similarity">
    <text evidence="1">In the C-terminal section; belongs to the transpeptidase family.</text>
</comment>
<evidence type="ECO:0000256" key="3">
    <source>
        <dbReference type="ARBA" id="ARBA00022645"/>
    </source>
</evidence>
<dbReference type="GO" id="GO:0030288">
    <property type="term" value="C:outer membrane-bounded periplasmic space"/>
    <property type="evidence" value="ECO:0007669"/>
    <property type="project" value="TreeGrafter"/>
</dbReference>
<dbReference type="Gene3D" id="1.10.3810.10">
    <property type="entry name" value="Biosynthetic peptidoglycan transglycosylase-like"/>
    <property type="match status" value="1"/>
</dbReference>
<keyword evidence="10" id="KW-0511">Multifunctional enzyme</keyword>
<dbReference type="InterPro" id="IPR001460">
    <property type="entry name" value="PCN-bd_Tpept"/>
</dbReference>
<dbReference type="PANTHER" id="PTHR32282:SF33">
    <property type="entry name" value="PEPTIDOGLYCAN GLYCOSYLTRANSFERASE"/>
    <property type="match status" value="1"/>
</dbReference>
<evidence type="ECO:0000256" key="11">
    <source>
        <dbReference type="ARBA" id="ARBA00023316"/>
    </source>
</evidence>
<keyword evidence="16" id="KW-1185">Reference proteome</keyword>
<evidence type="ECO:0000256" key="5">
    <source>
        <dbReference type="ARBA" id="ARBA00022676"/>
    </source>
</evidence>
<keyword evidence="5" id="KW-0328">Glycosyltransferase</keyword>
<dbReference type="InterPro" id="IPR001264">
    <property type="entry name" value="Glyco_trans_51"/>
</dbReference>
<dbReference type="Pfam" id="PF00912">
    <property type="entry name" value="Transgly"/>
    <property type="match status" value="1"/>
</dbReference>
<dbReference type="Pfam" id="PF03793">
    <property type="entry name" value="PASTA"/>
    <property type="match status" value="1"/>
</dbReference>
<dbReference type="GO" id="GO:0009002">
    <property type="term" value="F:serine-type D-Ala-D-Ala carboxypeptidase activity"/>
    <property type="evidence" value="ECO:0007669"/>
    <property type="project" value="UniProtKB-EC"/>
</dbReference>
<organism evidence="15 16">
    <name type="scientific">Actinocorallia herbida</name>
    <dbReference type="NCBI Taxonomy" id="58109"/>
    <lineage>
        <taxon>Bacteria</taxon>
        <taxon>Bacillati</taxon>
        <taxon>Actinomycetota</taxon>
        <taxon>Actinomycetes</taxon>
        <taxon>Streptosporangiales</taxon>
        <taxon>Thermomonosporaceae</taxon>
        <taxon>Actinocorallia</taxon>
    </lineage>
</organism>
<comment type="caution">
    <text evidence="15">The sequence shown here is derived from an EMBL/GenBank/DDBJ whole genome shotgun (WGS) entry which is preliminary data.</text>
</comment>
<dbReference type="GO" id="GO:0071555">
    <property type="term" value="P:cell wall organization"/>
    <property type="evidence" value="ECO:0007669"/>
    <property type="project" value="UniProtKB-KW"/>
</dbReference>
<dbReference type="InterPro" id="IPR005543">
    <property type="entry name" value="PASTA_dom"/>
</dbReference>
<evidence type="ECO:0000256" key="8">
    <source>
        <dbReference type="ARBA" id="ARBA00022960"/>
    </source>
</evidence>
<dbReference type="Gene3D" id="3.30.10.20">
    <property type="match status" value="1"/>
</dbReference>
<evidence type="ECO:0000256" key="4">
    <source>
        <dbReference type="ARBA" id="ARBA00022670"/>
    </source>
</evidence>
<evidence type="ECO:0000313" key="15">
    <source>
        <dbReference type="EMBL" id="ROO90907.1"/>
    </source>
</evidence>
<gene>
    <name evidence="15" type="ORF">EDD29_8649</name>
</gene>
<dbReference type="PROSITE" id="PS51178">
    <property type="entry name" value="PASTA"/>
    <property type="match status" value="1"/>
</dbReference>
<dbReference type="GO" id="GO:0008955">
    <property type="term" value="F:peptidoglycan glycosyltransferase activity"/>
    <property type="evidence" value="ECO:0007669"/>
    <property type="project" value="UniProtKB-EC"/>
</dbReference>
<dbReference type="Gene3D" id="3.40.710.10">
    <property type="entry name" value="DD-peptidase/beta-lactamase superfamily"/>
    <property type="match status" value="1"/>
</dbReference>
<dbReference type="GO" id="GO:0008360">
    <property type="term" value="P:regulation of cell shape"/>
    <property type="evidence" value="ECO:0007669"/>
    <property type="project" value="UniProtKB-KW"/>
</dbReference>
<dbReference type="Pfam" id="PF00905">
    <property type="entry name" value="Transpeptidase"/>
    <property type="match status" value="1"/>
</dbReference>
<dbReference type="AlphaFoldDB" id="A0A3N1DBK9"/>